<dbReference type="AlphaFoldDB" id="A0A6A6UPB2"/>
<gene>
    <name evidence="1" type="ORF">BT63DRAFT_140235</name>
</gene>
<reference evidence="1" key="1">
    <citation type="journal article" date="2020" name="Stud. Mycol.">
        <title>101 Dothideomycetes genomes: a test case for predicting lifestyles and emergence of pathogens.</title>
        <authorList>
            <person name="Haridas S."/>
            <person name="Albert R."/>
            <person name="Binder M."/>
            <person name="Bloem J."/>
            <person name="Labutti K."/>
            <person name="Salamov A."/>
            <person name="Andreopoulos B."/>
            <person name="Baker S."/>
            <person name="Barry K."/>
            <person name="Bills G."/>
            <person name="Bluhm B."/>
            <person name="Cannon C."/>
            <person name="Castanera R."/>
            <person name="Culley D."/>
            <person name="Daum C."/>
            <person name="Ezra D."/>
            <person name="Gonzalez J."/>
            <person name="Henrissat B."/>
            <person name="Kuo A."/>
            <person name="Liang C."/>
            <person name="Lipzen A."/>
            <person name="Lutzoni F."/>
            <person name="Magnuson J."/>
            <person name="Mondo S."/>
            <person name="Nolan M."/>
            <person name="Ohm R."/>
            <person name="Pangilinan J."/>
            <person name="Park H.-J."/>
            <person name="Ramirez L."/>
            <person name="Alfaro M."/>
            <person name="Sun H."/>
            <person name="Tritt A."/>
            <person name="Yoshinaga Y."/>
            <person name="Zwiers L.-H."/>
            <person name="Turgeon B."/>
            <person name="Goodwin S."/>
            <person name="Spatafora J."/>
            <person name="Crous P."/>
            <person name="Grigoriev I."/>
        </authorList>
    </citation>
    <scope>NUCLEOTIDE SEQUENCE</scope>
    <source>
        <strain evidence="1">CBS 115976</strain>
    </source>
</reference>
<evidence type="ECO:0000313" key="1">
    <source>
        <dbReference type="EMBL" id="KAF2672928.1"/>
    </source>
</evidence>
<keyword evidence="2" id="KW-1185">Reference proteome</keyword>
<protein>
    <submittedName>
        <fullName evidence="1">Uncharacterized protein</fullName>
    </submittedName>
</protein>
<evidence type="ECO:0000313" key="2">
    <source>
        <dbReference type="Proteomes" id="UP000799302"/>
    </source>
</evidence>
<name>A0A6A6UPB2_9PEZI</name>
<dbReference type="Proteomes" id="UP000799302">
    <property type="component" value="Unassembled WGS sequence"/>
</dbReference>
<dbReference type="EMBL" id="MU004231">
    <property type="protein sequence ID" value="KAF2672928.1"/>
    <property type="molecule type" value="Genomic_DNA"/>
</dbReference>
<organism evidence="1 2">
    <name type="scientific">Microthyrium microscopicum</name>
    <dbReference type="NCBI Taxonomy" id="703497"/>
    <lineage>
        <taxon>Eukaryota</taxon>
        <taxon>Fungi</taxon>
        <taxon>Dikarya</taxon>
        <taxon>Ascomycota</taxon>
        <taxon>Pezizomycotina</taxon>
        <taxon>Dothideomycetes</taxon>
        <taxon>Dothideomycetes incertae sedis</taxon>
        <taxon>Microthyriales</taxon>
        <taxon>Microthyriaceae</taxon>
        <taxon>Microthyrium</taxon>
    </lineage>
</organism>
<accession>A0A6A6UPB2</accession>
<proteinExistence type="predicted"/>
<sequence>MIIREHLLRLKALMRNDIVRMLLSVLIPCSSVFSKSVALSGVHEQKNVSENICCYYRGQSARTHVPIRVVDTATLTQQNLIRLNLGSLCSRLHRLNSRLLTATSNSIMVAHARIWLPQAAHAVAQSHTRGPGSGPLVI</sequence>